<accession>A0A9K3EF57</accession>
<organism evidence="1 2">
    <name type="scientific">Helianthus annuus</name>
    <name type="common">Common sunflower</name>
    <dbReference type="NCBI Taxonomy" id="4232"/>
    <lineage>
        <taxon>Eukaryota</taxon>
        <taxon>Viridiplantae</taxon>
        <taxon>Streptophyta</taxon>
        <taxon>Embryophyta</taxon>
        <taxon>Tracheophyta</taxon>
        <taxon>Spermatophyta</taxon>
        <taxon>Magnoliopsida</taxon>
        <taxon>eudicotyledons</taxon>
        <taxon>Gunneridae</taxon>
        <taxon>Pentapetalae</taxon>
        <taxon>asterids</taxon>
        <taxon>campanulids</taxon>
        <taxon>Asterales</taxon>
        <taxon>Asteraceae</taxon>
        <taxon>Asteroideae</taxon>
        <taxon>Heliantheae alliance</taxon>
        <taxon>Heliantheae</taxon>
        <taxon>Helianthus</taxon>
    </lineage>
</organism>
<evidence type="ECO:0000313" key="1">
    <source>
        <dbReference type="EMBL" id="KAF5772049.1"/>
    </source>
</evidence>
<dbReference type="Proteomes" id="UP000215914">
    <property type="component" value="Unassembled WGS sequence"/>
</dbReference>
<gene>
    <name evidence="1" type="ORF">HanXRQr2_Chr13g0572201</name>
</gene>
<reference evidence="1" key="1">
    <citation type="journal article" date="2017" name="Nature">
        <title>The sunflower genome provides insights into oil metabolism, flowering and Asterid evolution.</title>
        <authorList>
            <person name="Badouin H."/>
            <person name="Gouzy J."/>
            <person name="Grassa C.J."/>
            <person name="Murat F."/>
            <person name="Staton S.E."/>
            <person name="Cottret L."/>
            <person name="Lelandais-Briere C."/>
            <person name="Owens G.L."/>
            <person name="Carrere S."/>
            <person name="Mayjonade B."/>
            <person name="Legrand L."/>
            <person name="Gill N."/>
            <person name="Kane N.C."/>
            <person name="Bowers J.E."/>
            <person name="Hubner S."/>
            <person name="Bellec A."/>
            <person name="Berard A."/>
            <person name="Berges H."/>
            <person name="Blanchet N."/>
            <person name="Boniface M.C."/>
            <person name="Brunel D."/>
            <person name="Catrice O."/>
            <person name="Chaidir N."/>
            <person name="Claudel C."/>
            <person name="Donnadieu C."/>
            <person name="Faraut T."/>
            <person name="Fievet G."/>
            <person name="Helmstetter N."/>
            <person name="King M."/>
            <person name="Knapp S.J."/>
            <person name="Lai Z."/>
            <person name="Le Paslier M.C."/>
            <person name="Lippi Y."/>
            <person name="Lorenzon L."/>
            <person name="Mandel J.R."/>
            <person name="Marage G."/>
            <person name="Marchand G."/>
            <person name="Marquand E."/>
            <person name="Bret-Mestries E."/>
            <person name="Morien E."/>
            <person name="Nambeesan S."/>
            <person name="Nguyen T."/>
            <person name="Pegot-Espagnet P."/>
            <person name="Pouilly N."/>
            <person name="Raftis F."/>
            <person name="Sallet E."/>
            <person name="Schiex T."/>
            <person name="Thomas J."/>
            <person name="Vandecasteele C."/>
            <person name="Vares D."/>
            <person name="Vear F."/>
            <person name="Vautrin S."/>
            <person name="Crespi M."/>
            <person name="Mangin B."/>
            <person name="Burke J.M."/>
            <person name="Salse J."/>
            <person name="Munos S."/>
            <person name="Vincourt P."/>
            <person name="Rieseberg L.H."/>
            <person name="Langlade N.B."/>
        </authorList>
    </citation>
    <scope>NUCLEOTIDE SEQUENCE</scope>
    <source>
        <tissue evidence="1">Leaves</tissue>
    </source>
</reference>
<dbReference type="EMBL" id="MNCJ02000328">
    <property type="protein sequence ID" value="KAF5772049.1"/>
    <property type="molecule type" value="Genomic_DNA"/>
</dbReference>
<dbReference type="Gramene" id="mRNA:HanXRQr2_Chr13g0572201">
    <property type="protein sequence ID" value="mRNA:HanXRQr2_Chr13g0572201"/>
    <property type="gene ID" value="HanXRQr2_Chr13g0572201"/>
</dbReference>
<sequence length="76" mass="9009">MTTLDPLLQELMEGIEVPGYILDVIRTTTQRCHKPSLHPSAYLMPQVLFQLIVVGRNITLYQPWSTWTCWWRFSTW</sequence>
<comment type="caution">
    <text evidence="1">The sequence shown here is derived from an EMBL/GenBank/DDBJ whole genome shotgun (WGS) entry which is preliminary data.</text>
</comment>
<reference evidence="1" key="2">
    <citation type="submission" date="2020-06" db="EMBL/GenBank/DDBJ databases">
        <title>Helianthus annuus Genome sequencing and assembly Release 2.</title>
        <authorList>
            <person name="Gouzy J."/>
            <person name="Langlade N."/>
            <person name="Munos S."/>
        </authorList>
    </citation>
    <scope>NUCLEOTIDE SEQUENCE</scope>
    <source>
        <tissue evidence="1">Leaves</tissue>
    </source>
</reference>
<protein>
    <submittedName>
        <fullName evidence="1">Uncharacterized protein</fullName>
    </submittedName>
</protein>
<dbReference type="AlphaFoldDB" id="A0A9K3EF57"/>
<keyword evidence="2" id="KW-1185">Reference proteome</keyword>
<name>A0A9K3EF57_HELAN</name>
<evidence type="ECO:0000313" key="2">
    <source>
        <dbReference type="Proteomes" id="UP000215914"/>
    </source>
</evidence>
<proteinExistence type="predicted"/>